<evidence type="ECO:0000256" key="1">
    <source>
        <dbReference type="SAM" id="MobiDB-lite"/>
    </source>
</evidence>
<reference evidence="2" key="2">
    <citation type="journal article" date="2015" name="Data Brief">
        <title>Shoot transcriptome of the giant reed, Arundo donax.</title>
        <authorList>
            <person name="Barrero R.A."/>
            <person name="Guerrero F.D."/>
            <person name="Moolhuijzen P."/>
            <person name="Goolsby J.A."/>
            <person name="Tidwell J."/>
            <person name="Bellgard S.E."/>
            <person name="Bellgard M.I."/>
        </authorList>
    </citation>
    <scope>NUCLEOTIDE SEQUENCE</scope>
    <source>
        <tissue evidence="2">Shoot tissue taken approximately 20 cm above the soil surface</tissue>
    </source>
</reference>
<dbReference type="AlphaFoldDB" id="A0A0A9EYP7"/>
<feature type="compositionally biased region" description="Basic and acidic residues" evidence="1">
    <location>
        <begin position="112"/>
        <end position="130"/>
    </location>
</feature>
<protein>
    <submittedName>
        <fullName evidence="2">Vesicle transport v-SNARE 13</fullName>
    </submittedName>
</protein>
<name>A0A0A9EYP7_ARUDO</name>
<evidence type="ECO:0000313" key="2">
    <source>
        <dbReference type="EMBL" id="JAE01123.1"/>
    </source>
</evidence>
<reference evidence="2" key="1">
    <citation type="submission" date="2014-09" db="EMBL/GenBank/DDBJ databases">
        <authorList>
            <person name="Magalhaes I.L.F."/>
            <person name="Oliveira U."/>
            <person name="Santos F.R."/>
            <person name="Vidigal T.H.D.A."/>
            <person name="Brescovit A.D."/>
            <person name="Santos A.J."/>
        </authorList>
    </citation>
    <scope>NUCLEOTIDE SEQUENCE</scope>
    <source>
        <tissue evidence="2">Shoot tissue taken approximately 20 cm above the soil surface</tissue>
    </source>
</reference>
<feature type="region of interest" description="Disordered" evidence="1">
    <location>
        <begin position="111"/>
        <end position="130"/>
    </location>
</feature>
<dbReference type="EMBL" id="GBRH01196773">
    <property type="protein sequence ID" value="JAE01123.1"/>
    <property type="molecule type" value="Transcribed_RNA"/>
</dbReference>
<accession>A0A0A9EYP7</accession>
<organism evidence="2">
    <name type="scientific">Arundo donax</name>
    <name type="common">Giant reed</name>
    <name type="synonym">Donax arundinaceus</name>
    <dbReference type="NCBI Taxonomy" id="35708"/>
    <lineage>
        <taxon>Eukaryota</taxon>
        <taxon>Viridiplantae</taxon>
        <taxon>Streptophyta</taxon>
        <taxon>Embryophyta</taxon>
        <taxon>Tracheophyta</taxon>
        <taxon>Spermatophyta</taxon>
        <taxon>Magnoliopsida</taxon>
        <taxon>Liliopsida</taxon>
        <taxon>Poales</taxon>
        <taxon>Poaceae</taxon>
        <taxon>PACMAD clade</taxon>
        <taxon>Arundinoideae</taxon>
        <taxon>Arundineae</taxon>
        <taxon>Arundo</taxon>
    </lineage>
</organism>
<sequence>MFPRLLYSAEPVLTRSHHQSRRLEATPKISPRPDRVPVEFASAVLSIRRSGVASVGSLSPGWISVRDLGARVARGDRAASSSHERGVRGLRAAVLRGLRLPLPQVHRRLRPRWREEEAEAVRDPVRRGGS</sequence>
<proteinExistence type="predicted"/>